<dbReference type="GO" id="GO:0016787">
    <property type="term" value="F:hydrolase activity"/>
    <property type="evidence" value="ECO:0007669"/>
    <property type="project" value="UniProtKB-KW"/>
</dbReference>
<dbReference type="PATRIC" id="fig|264251.5.peg.181"/>
<gene>
    <name evidence="3" type="ORF">FB00_00885</name>
</gene>
<dbReference type="Proteomes" id="UP000035265">
    <property type="component" value="Unassembled WGS sequence"/>
</dbReference>
<keyword evidence="1" id="KW-0378">Hydrolase</keyword>
<dbReference type="InterPro" id="IPR042001">
    <property type="entry name" value="Sortase_F"/>
</dbReference>
<dbReference type="InterPro" id="IPR005754">
    <property type="entry name" value="Sortase"/>
</dbReference>
<proteinExistence type="predicted"/>
<dbReference type="CDD" id="cd05829">
    <property type="entry name" value="Sortase_F"/>
    <property type="match status" value="1"/>
</dbReference>
<dbReference type="AlphaFoldDB" id="A0A0H2L8A1"/>
<dbReference type="EMBL" id="JNBQ01000001">
    <property type="protein sequence ID" value="KLN36437.1"/>
    <property type="molecule type" value="Genomic_DNA"/>
</dbReference>
<feature type="region of interest" description="Disordered" evidence="2">
    <location>
        <begin position="40"/>
        <end position="92"/>
    </location>
</feature>
<reference evidence="3 4" key="1">
    <citation type="submission" date="2014-05" db="EMBL/GenBank/DDBJ databases">
        <title>Cellulosimicrobium funkei U11 genome.</title>
        <authorList>
            <person name="Hu C."/>
            <person name="Gong Y."/>
            <person name="Wan W."/>
            <person name="Jiang M."/>
        </authorList>
    </citation>
    <scope>NUCLEOTIDE SEQUENCE [LARGE SCALE GENOMIC DNA]</scope>
    <source>
        <strain evidence="3 4">U11</strain>
    </source>
</reference>
<sequence length="239" mass="24224">MTQRTNPGPAHPARGARAGLLTLLGAVLVTAAVVGGCSPPSADEPADGLLGPTADTPPVPAPGRGGTGTAGPSGPIRDVPVRPAQDVPDPAPPAPTRVVAADLDVDLPVEPAGVDPEGRMALPGSGDVAAWYRFGPAPASPAGTTVVAAHVDDPDGVGPFARLAEITTGARVDVVDATGASYTYTVTDVRSVPKPDVPLDELFDRTGERRLVLVTCGGAWDRDRRSYSDNVVVTATPVR</sequence>
<keyword evidence="4" id="KW-1185">Reference proteome</keyword>
<evidence type="ECO:0000313" key="3">
    <source>
        <dbReference type="EMBL" id="KLN36437.1"/>
    </source>
</evidence>
<evidence type="ECO:0000256" key="1">
    <source>
        <dbReference type="ARBA" id="ARBA00022801"/>
    </source>
</evidence>
<dbReference type="SUPFAM" id="SSF63817">
    <property type="entry name" value="Sortase"/>
    <property type="match status" value="1"/>
</dbReference>
<evidence type="ECO:0000313" key="4">
    <source>
        <dbReference type="Proteomes" id="UP000035265"/>
    </source>
</evidence>
<dbReference type="RefSeq" id="WP_047230943.1">
    <property type="nucleotide sequence ID" value="NZ_JNBQ01000001.1"/>
</dbReference>
<comment type="caution">
    <text evidence="3">The sequence shown here is derived from an EMBL/GenBank/DDBJ whole genome shotgun (WGS) entry which is preliminary data.</text>
</comment>
<dbReference type="InterPro" id="IPR023365">
    <property type="entry name" value="Sortase_dom-sf"/>
</dbReference>
<accession>A0A0H2L8A1</accession>
<dbReference type="Pfam" id="PF04203">
    <property type="entry name" value="Sortase"/>
    <property type="match status" value="1"/>
</dbReference>
<protein>
    <recommendedName>
        <fullName evidence="5">Class F sortase</fullName>
    </recommendedName>
</protein>
<evidence type="ECO:0008006" key="5">
    <source>
        <dbReference type="Google" id="ProtNLM"/>
    </source>
</evidence>
<evidence type="ECO:0000256" key="2">
    <source>
        <dbReference type="SAM" id="MobiDB-lite"/>
    </source>
</evidence>
<name>A0A0H2L8A1_9MICO</name>
<dbReference type="STRING" id="264251.FB00_00885"/>
<feature type="compositionally biased region" description="Low complexity" evidence="2">
    <location>
        <begin position="72"/>
        <end position="88"/>
    </location>
</feature>
<dbReference type="Gene3D" id="2.40.260.10">
    <property type="entry name" value="Sortase"/>
    <property type="match status" value="1"/>
</dbReference>
<organism evidence="3 4">
    <name type="scientific">Cellulosimicrobium funkei</name>
    <dbReference type="NCBI Taxonomy" id="264251"/>
    <lineage>
        <taxon>Bacteria</taxon>
        <taxon>Bacillati</taxon>
        <taxon>Actinomycetota</taxon>
        <taxon>Actinomycetes</taxon>
        <taxon>Micrococcales</taxon>
        <taxon>Promicromonosporaceae</taxon>
        <taxon>Cellulosimicrobium</taxon>
    </lineage>
</organism>